<dbReference type="Gene3D" id="3.10.120.10">
    <property type="entry name" value="Cytochrome b5-like heme/steroid binding domain"/>
    <property type="match status" value="1"/>
</dbReference>
<dbReference type="Pfam" id="PF00173">
    <property type="entry name" value="Cyt-b5"/>
    <property type="match status" value="1"/>
</dbReference>
<feature type="domain" description="Cytochrome b5 heme-binding" evidence="3">
    <location>
        <begin position="61"/>
        <end position="161"/>
    </location>
</feature>
<dbReference type="STRING" id="13370.A0A448YSF2"/>
<dbReference type="InterPro" id="IPR036400">
    <property type="entry name" value="Cyt_B5-like_heme/steroid_sf"/>
</dbReference>
<sequence>MDSDIRRRFTFLDLFRILGGVLLLNVILSYSLTGTTTWGYAGKHLNPRYYLSLINQSSQEFTIDRLSLYNGTDSSLPIYVSVNGTVFDVSYGRDMYGPGGRYHLFAGHDYSRLFVNGCFKNTDQWTSDLRGLDKVDSQNKLTSWIHYYTDHPQYWKVGELKLPELETTEPPPICNDGLKFPRY</sequence>
<dbReference type="EMBL" id="CAACVR010000056">
    <property type="protein sequence ID" value="VEU23833.1"/>
    <property type="molecule type" value="Genomic_DNA"/>
</dbReference>
<dbReference type="InParanoid" id="A0A448YSF2"/>
<feature type="transmembrane region" description="Helical" evidence="2">
    <location>
        <begin position="12"/>
        <end position="32"/>
    </location>
</feature>
<evidence type="ECO:0000313" key="4">
    <source>
        <dbReference type="EMBL" id="VEU23833.1"/>
    </source>
</evidence>
<dbReference type="InterPro" id="IPR050577">
    <property type="entry name" value="MAPR/NEUFC/NENF-like"/>
</dbReference>
<reference evidence="4 5" key="1">
    <citation type="submission" date="2018-12" db="EMBL/GenBank/DDBJ databases">
        <authorList>
            <person name="Tiukova I."/>
            <person name="Dainat J."/>
        </authorList>
    </citation>
    <scope>NUCLEOTIDE SEQUENCE [LARGE SCALE GENOMIC DNA]</scope>
</reference>
<keyword evidence="2" id="KW-0812">Transmembrane</keyword>
<keyword evidence="5" id="KW-1185">Reference proteome</keyword>
<organism evidence="4 5">
    <name type="scientific">Brettanomyces naardenensis</name>
    <name type="common">Yeast</name>
    <dbReference type="NCBI Taxonomy" id="13370"/>
    <lineage>
        <taxon>Eukaryota</taxon>
        <taxon>Fungi</taxon>
        <taxon>Dikarya</taxon>
        <taxon>Ascomycota</taxon>
        <taxon>Saccharomycotina</taxon>
        <taxon>Pichiomycetes</taxon>
        <taxon>Pichiales</taxon>
        <taxon>Pichiaceae</taxon>
        <taxon>Brettanomyces</taxon>
    </lineage>
</organism>
<keyword evidence="2" id="KW-1133">Transmembrane helix</keyword>
<proteinExistence type="inferred from homology"/>
<name>A0A448YSF2_BRENA</name>
<dbReference type="PANTHER" id="PTHR10281:SF76">
    <property type="entry name" value="CALCUTTA CUP-RELATED"/>
    <property type="match status" value="1"/>
</dbReference>
<keyword evidence="2" id="KW-0472">Membrane</keyword>
<dbReference type="InterPro" id="IPR001199">
    <property type="entry name" value="Cyt_B5-like_heme/steroid-bd"/>
</dbReference>
<dbReference type="SUPFAM" id="SSF55856">
    <property type="entry name" value="Cytochrome b5-like heme/steroid binding domain"/>
    <property type="match status" value="1"/>
</dbReference>
<dbReference type="Proteomes" id="UP000290900">
    <property type="component" value="Unassembled WGS sequence"/>
</dbReference>
<dbReference type="GO" id="GO:0016020">
    <property type="term" value="C:membrane"/>
    <property type="evidence" value="ECO:0007669"/>
    <property type="project" value="TreeGrafter"/>
</dbReference>
<dbReference type="GO" id="GO:0012505">
    <property type="term" value="C:endomembrane system"/>
    <property type="evidence" value="ECO:0007669"/>
    <property type="project" value="TreeGrafter"/>
</dbReference>
<accession>A0A448YSF2</accession>
<protein>
    <submittedName>
        <fullName evidence="4">DEKNAAC105038</fullName>
    </submittedName>
</protein>
<evidence type="ECO:0000313" key="5">
    <source>
        <dbReference type="Proteomes" id="UP000290900"/>
    </source>
</evidence>
<evidence type="ECO:0000256" key="2">
    <source>
        <dbReference type="SAM" id="Phobius"/>
    </source>
</evidence>
<dbReference type="PANTHER" id="PTHR10281">
    <property type="entry name" value="MEMBRANE-ASSOCIATED PROGESTERONE RECEPTOR COMPONENT-RELATED"/>
    <property type="match status" value="1"/>
</dbReference>
<evidence type="ECO:0000259" key="3">
    <source>
        <dbReference type="SMART" id="SM01117"/>
    </source>
</evidence>
<evidence type="ECO:0000256" key="1">
    <source>
        <dbReference type="ARBA" id="ARBA00038357"/>
    </source>
</evidence>
<gene>
    <name evidence="4" type="ORF">BRENAR_LOCUS4562</name>
</gene>
<dbReference type="SMART" id="SM01117">
    <property type="entry name" value="Cyt-b5"/>
    <property type="match status" value="1"/>
</dbReference>
<dbReference type="OrthoDB" id="10257697at2759"/>
<dbReference type="AlphaFoldDB" id="A0A448YSF2"/>
<comment type="similarity">
    <text evidence="1">Belongs to the cytochrome b5 family. MAPR subfamily.</text>
</comment>